<dbReference type="RefSeq" id="WP_115416734.1">
    <property type="nucleotide sequence ID" value="NZ_CP031357.1"/>
</dbReference>
<reference evidence="2" key="1">
    <citation type="submission" date="2018-07" db="EMBL/GenBank/DDBJ databases">
        <title>Genome sequence of Erythrobacter strain YH-07, an antagonistic bacterium isolated from Yellow Sea.</title>
        <authorList>
            <person name="Tang T."/>
            <person name="Liu Q."/>
            <person name="Sun X."/>
        </authorList>
    </citation>
    <scope>NUCLEOTIDE SEQUENCE [LARGE SCALE GENOMIC DNA]</scope>
    <source>
        <strain evidence="2">YH-07</strain>
    </source>
</reference>
<evidence type="ECO:0000313" key="2">
    <source>
        <dbReference type="Proteomes" id="UP000254508"/>
    </source>
</evidence>
<evidence type="ECO:0008006" key="3">
    <source>
        <dbReference type="Google" id="ProtNLM"/>
    </source>
</evidence>
<keyword evidence="2" id="KW-1185">Reference proteome</keyword>
<dbReference type="Gene3D" id="2.60.40.1190">
    <property type="match status" value="1"/>
</dbReference>
<accession>A0A345YF51</accession>
<dbReference type="CDD" id="cd09627">
    <property type="entry name" value="DOMON_murB_like"/>
    <property type="match status" value="1"/>
</dbReference>
<sequence length="175" mass="20112">MAHPDSDGGEFSLATKLTRFGVDVLKCEFILLGPLDQLVLPDIDLPQREDELWKTTCFELFLKYPESTAYREWNFAPTGKYASYWFEDYRSGMMPMLYDRMDIWPERTGNVRYRLNAYIQCSDIPTLLEGQVGLSTILEHRDGSKSYWAVSHPEGKPDFHHSDCFGTNLGAPSRA</sequence>
<dbReference type="OrthoDB" id="190583at2"/>
<dbReference type="KEGG" id="err:DVR09_09635"/>
<proteinExistence type="predicted"/>
<gene>
    <name evidence="1" type="ORF">DVR09_09635</name>
</gene>
<name>A0A345YF51_9SPHN</name>
<dbReference type="EMBL" id="CP031357">
    <property type="protein sequence ID" value="AXK42553.1"/>
    <property type="molecule type" value="Genomic_DNA"/>
</dbReference>
<evidence type="ECO:0000313" key="1">
    <source>
        <dbReference type="EMBL" id="AXK42553.1"/>
    </source>
</evidence>
<protein>
    <recommendedName>
        <fullName evidence="3">DOMON-like domain-containing protein</fullName>
    </recommendedName>
</protein>
<organism evidence="1 2">
    <name type="scientific">Erythrobacter aureus</name>
    <dbReference type="NCBI Taxonomy" id="2182384"/>
    <lineage>
        <taxon>Bacteria</taxon>
        <taxon>Pseudomonadati</taxon>
        <taxon>Pseudomonadota</taxon>
        <taxon>Alphaproteobacteria</taxon>
        <taxon>Sphingomonadales</taxon>
        <taxon>Erythrobacteraceae</taxon>
        <taxon>Erythrobacter/Porphyrobacter group</taxon>
        <taxon>Erythrobacter</taxon>
    </lineage>
</organism>
<dbReference type="Proteomes" id="UP000254508">
    <property type="component" value="Chromosome"/>
</dbReference>
<dbReference type="AlphaFoldDB" id="A0A345YF51"/>